<sequence length="151" mass="16632">MNPSKLKSMQVIHTAFCTAIAGFAIVALIMRKDRIHFTVSIDASDPYFPLFPILALISLAVGFYMFNKSISSIDHVSSGGEKITAYQSAFIVRCAFIEAPALLNIIAFLMSGNAVYLVIATIILIVFIMTRPTKQKVIDALNLQFPDTEKL</sequence>
<organism evidence="2 3">
    <name type="scientific">Pedobacter psychroterrae</name>
    <dbReference type="NCBI Taxonomy" id="2530453"/>
    <lineage>
        <taxon>Bacteria</taxon>
        <taxon>Pseudomonadati</taxon>
        <taxon>Bacteroidota</taxon>
        <taxon>Sphingobacteriia</taxon>
        <taxon>Sphingobacteriales</taxon>
        <taxon>Sphingobacteriaceae</taxon>
        <taxon>Pedobacter</taxon>
    </lineage>
</organism>
<proteinExistence type="predicted"/>
<evidence type="ECO:0000256" key="1">
    <source>
        <dbReference type="SAM" id="Phobius"/>
    </source>
</evidence>
<reference evidence="2 3" key="1">
    <citation type="submission" date="2019-02" db="EMBL/GenBank/DDBJ databases">
        <title>Pedobacter sp. RP-1-14 sp. nov., isolated from Arctic soil.</title>
        <authorList>
            <person name="Dahal R.H."/>
        </authorList>
    </citation>
    <scope>NUCLEOTIDE SEQUENCE [LARGE SCALE GENOMIC DNA]</scope>
    <source>
        <strain evidence="2 3">RP-1-14</strain>
    </source>
</reference>
<evidence type="ECO:0000313" key="3">
    <source>
        <dbReference type="Proteomes" id="UP000293347"/>
    </source>
</evidence>
<name>A0A4R0NQ03_9SPHI</name>
<accession>A0A4R0NQ03</accession>
<dbReference type="AlphaFoldDB" id="A0A4R0NQ03"/>
<keyword evidence="3" id="KW-1185">Reference proteome</keyword>
<dbReference type="Proteomes" id="UP000293347">
    <property type="component" value="Unassembled WGS sequence"/>
</dbReference>
<dbReference type="OrthoDB" id="1121914at2"/>
<dbReference type="EMBL" id="SJSL01000001">
    <property type="protein sequence ID" value="TCD03102.1"/>
    <property type="molecule type" value="Genomic_DNA"/>
</dbReference>
<evidence type="ECO:0000313" key="2">
    <source>
        <dbReference type="EMBL" id="TCD03102.1"/>
    </source>
</evidence>
<gene>
    <name evidence="2" type="ORF">EZ437_03745</name>
</gene>
<dbReference type="RefSeq" id="WP_131593383.1">
    <property type="nucleotide sequence ID" value="NZ_SJSL01000001.1"/>
</dbReference>
<feature type="transmembrane region" description="Helical" evidence="1">
    <location>
        <begin position="50"/>
        <end position="67"/>
    </location>
</feature>
<keyword evidence="1" id="KW-0812">Transmembrane</keyword>
<feature type="transmembrane region" description="Helical" evidence="1">
    <location>
        <begin position="12"/>
        <end position="30"/>
    </location>
</feature>
<comment type="caution">
    <text evidence="2">The sequence shown here is derived from an EMBL/GenBank/DDBJ whole genome shotgun (WGS) entry which is preliminary data.</text>
</comment>
<protein>
    <submittedName>
        <fullName evidence="2">Uncharacterized protein</fullName>
    </submittedName>
</protein>
<keyword evidence="1" id="KW-1133">Transmembrane helix</keyword>
<keyword evidence="1" id="KW-0472">Membrane</keyword>
<feature type="transmembrane region" description="Helical" evidence="1">
    <location>
        <begin position="114"/>
        <end position="130"/>
    </location>
</feature>